<gene>
    <name evidence="2" type="ORF">KFE25_002250</name>
</gene>
<evidence type="ECO:0000313" key="2">
    <source>
        <dbReference type="EMBL" id="KAG8466494.1"/>
    </source>
</evidence>
<proteinExistence type="predicted"/>
<dbReference type="SUPFAM" id="SSF81383">
    <property type="entry name" value="F-box domain"/>
    <property type="match status" value="1"/>
</dbReference>
<comment type="caution">
    <text evidence="2">The sequence shown here is derived from an EMBL/GenBank/DDBJ whole genome shotgun (WGS) entry which is preliminary data.</text>
</comment>
<evidence type="ECO:0008006" key="4">
    <source>
        <dbReference type="Google" id="ProtNLM"/>
    </source>
</evidence>
<evidence type="ECO:0000256" key="1">
    <source>
        <dbReference type="SAM" id="MobiDB-lite"/>
    </source>
</evidence>
<dbReference type="EMBL" id="JAGTXO010000008">
    <property type="protein sequence ID" value="KAG8466494.1"/>
    <property type="molecule type" value="Genomic_DNA"/>
</dbReference>
<reference evidence="2" key="1">
    <citation type="submission" date="2021-05" db="EMBL/GenBank/DDBJ databases">
        <title>The genome of the haptophyte Pavlova lutheri (Diacronema luteri, Pavlovales) - a model for lipid biosynthesis in eukaryotic algae.</title>
        <authorList>
            <person name="Hulatt C.J."/>
            <person name="Posewitz M.C."/>
        </authorList>
    </citation>
    <scope>NUCLEOTIDE SEQUENCE</scope>
    <source>
        <strain evidence="2">NIVA-4/92</strain>
    </source>
</reference>
<accession>A0A8J6CBE9</accession>
<organism evidence="2 3">
    <name type="scientific">Diacronema lutheri</name>
    <name type="common">Unicellular marine alga</name>
    <name type="synonym">Monochrysis lutheri</name>
    <dbReference type="NCBI Taxonomy" id="2081491"/>
    <lineage>
        <taxon>Eukaryota</taxon>
        <taxon>Haptista</taxon>
        <taxon>Haptophyta</taxon>
        <taxon>Pavlovophyceae</taxon>
        <taxon>Pavlovales</taxon>
        <taxon>Pavlovaceae</taxon>
        <taxon>Diacronema</taxon>
    </lineage>
</organism>
<evidence type="ECO:0000313" key="3">
    <source>
        <dbReference type="Proteomes" id="UP000751190"/>
    </source>
</evidence>
<dbReference type="AlphaFoldDB" id="A0A8J6CBE9"/>
<feature type="region of interest" description="Disordered" evidence="1">
    <location>
        <begin position="536"/>
        <end position="576"/>
    </location>
</feature>
<name>A0A8J6CBE9_DIALT</name>
<keyword evidence="3" id="KW-1185">Reference proteome</keyword>
<dbReference type="Proteomes" id="UP000751190">
    <property type="component" value="Unassembled WGS sequence"/>
</dbReference>
<feature type="compositionally biased region" description="Low complexity" evidence="1">
    <location>
        <begin position="560"/>
        <end position="573"/>
    </location>
</feature>
<feature type="region of interest" description="Disordered" evidence="1">
    <location>
        <begin position="278"/>
        <end position="316"/>
    </location>
</feature>
<dbReference type="Gene3D" id="1.20.1280.50">
    <property type="match status" value="1"/>
</dbReference>
<dbReference type="InterPro" id="IPR036047">
    <property type="entry name" value="F-box-like_dom_sf"/>
</dbReference>
<protein>
    <recommendedName>
        <fullName evidence="4">F-box domain-containing protein</fullName>
    </recommendedName>
</protein>
<sequence length="642" mass="66577">MELHADAWASVLRHASPADTRACALVCAELRVASRDEQLWRHHCAAREIALGMDASAVGGWLDELCARARVPSYSALFQLLELTDQHGGVGYWSSLSRQPNGALLHTAWADDGLLVGTLTRRALPSEDSMLGLRTDRLFALRAAVEAAPAAMAAGKAFDAAHARAEGGGASDRGGIGAASTAAPVRVRLEVVEGERYLGGLPGAHGSSACVQFTHSRAHNGGRIGQLVASFADGVADSLHDPPRGVHAGLEPRARRAGASGREVFVRLAGNGLLPHARALPPPRPPAHDELGGAPRAGSAGGGGADGAEDAAWPPGEHGDVSCARALSGLYVSRYGAHGLELVEVRHLKSGEPDVHPLDPIGDWPAQQASLARGFGLGLSLGAGVFGSAAAAAGAAITGAWRSTRSYETDVDDQLPERLVFRKVLGDQNVPANYTSFYAPLEPVRRARHGPARLDGAVGGAIGAAAQLAAAAMRPPPLGPRPIEDRHRAHLQTTGGAPGTLAAVLAGQMQINRVPSAWRPEWEPLLLFALARHDGGRDGDDRDGDDGDGGGGGGGGAQWSSGASARAAVDASSAPPPRTFAALWSATSLVLVFCAFERERHSWRESDPPAARRAISRTVSEDIGGGFTYVGAWAADEDEGED</sequence>